<name>A0A6F9DL34_9ASCI</name>
<evidence type="ECO:0000256" key="2">
    <source>
        <dbReference type="RuleBase" id="RU367048"/>
    </source>
</evidence>
<evidence type="ECO:0000313" key="7">
    <source>
        <dbReference type="EMBL" id="CAB3263901.1"/>
    </source>
</evidence>
<dbReference type="GO" id="GO:0035658">
    <property type="term" value="C:Mon1-Ccz1 complex"/>
    <property type="evidence" value="ECO:0007669"/>
    <property type="project" value="TreeGrafter"/>
</dbReference>
<gene>
    <name evidence="7" type="primary">Mon1a</name>
</gene>
<dbReference type="Pfam" id="PF19036">
    <property type="entry name" value="Fuz_longin_1"/>
    <property type="match status" value="1"/>
</dbReference>
<sequence length="512" mass="58188">MSNSEISSALSEVTQNTEEVKQENHDKPLSEELSNVTLEEKELILPEEANTSAESLALLDDHFKTPQPPPPPDLTRQVSEDEMLSRQRHLSMLIAEEEESEYVNSASWRDQKRHIFILTEAGKPVYSRHGSEDKLSAVMGVMLALVSCVQDRNDTLRSIHAADHKFVFLIKMPLVLVAVCQMPLTVPQIMGELEYIYNTVISVVTLTQLDRIFEKQKNFDLRRLLSGTDKFLDHLCSSLDSDPQYLLRAIQCYPIPGSIRDVIGQSLQQAKTDDLAFAVLLCSGQVVSVCRMKEHNLKPNDLLILINLITASTAFNDGESWLPICLPEFNPNGFLHAHISYLDDGRNMCLLLLSADRDAFFKLSESRMKVVNKLNRHDCIKTLQASLGKSTYNVSKLGVADLRHFIFKDTNLSQFTFPCFSIPYTIEEHRTRLFGHYQRLRGKLHDPHIPVKLVYEISEHETMLGWVASGFELHAAFGPLVTKKQAIAAVDRLLRWVKQNDDELFMQRPPTF</sequence>
<evidence type="ECO:0000259" key="6">
    <source>
        <dbReference type="Pfam" id="PF19038"/>
    </source>
</evidence>
<protein>
    <recommendedName>
        <fullName evidence="2">Vacuolar fusion protein MON1 homolog</fullName>
    </recommendedName>
</protein>
<dbReference type="GO" id="GO:0006623">
    <property type="term" value="P:protein targeting to vacuole"/>
    <property type="evidence" value="ECO:0007669"/>
    <property type="project" value="UniProtKB-UniRule"/>
</dbReference>
<feature type="compositionally biased region" description="Polar residues" evidence="3">
    <location>
        <begin position="1"/>
        <end position="17"/>
    </location>
</feature>
<feature type="domain" description="FUZ/MON1/HPS1 second Longin" evidence="5">
    <location>
        <begin position="274"/>
        <end position="371"/>
    </location>
</feature>
<proteinExistence type="evidence at transcript level"/>
<evidence type="ECO:0000259" key="4">
    <source>
        <dbReference type="Pfam" id="PF19036"/>
    </source>
</evidence>
<comment type="function">
    <text evidence="2">Plays an important role in membrane trafficking through the secretory apparatus.</text>
</comment>
<dbReference type="PANTHER" id="PTHR13027:SF7">
    <property type="entry name" value="VACUOLAR FUSION PROTEIN MON1 HOMOLOG"/>
    <property type="match status" value="1"/>
</dbReference>
<evidence type="ECO:0000256" key="1">
    <source>
        <dbReference type="ARBA" id="ARBA00008968"/>
    </source>
</evidence>
<evidence type="ECO:0000256" key="3">
    <source>
        <dbReference type="SAM" id="MobiDB-lite"/>
    </source>
</evidence>
<dbReference type="Pfam" id="PF19038">
    <property type="entry name" value="Fuz_longin_3"/>
    <property type="match status" value="1"/>
</dbReference>
<accession>A0A6F9DL34</accession>
<feature type="domain" description="FUZ/MON1/HPS1 third Longin" evidence="6">
    <location>
        <begin position="401"/>
        <end position="500"/>
    </location>
</feature>
<dbReference type="EMBL" id="LR788039">
    <property type="protein sequence ID" value="CAB3263901.1"/>
    <property type="molecule type" value="mRNA"/>
</dbReference>
<dbReference type="Pfam" id="PF19037">
    <property type="entry name" value="Fuz_longin_2"/>
    <property type="match status" value="1"/>
</dbReference>
<feature type="region of interest" description="Disordered" evidence="3">
    <location>
        <begin position="1"/>
        <end position="35"/>
    </location>
</feature>
<dbReference type="InterPro" id="IPR043970">
    <property type="entry name" value="FUZ/MON1/HPS1_longin_3"/>
</dbReference>
<feature type="domain" description="FUZ/MON1/HPS1 first Longin" evidence="4">
    <location>
        <begin position="113"/>
        <end position="235"/>
    </location>
</feature>
<organism evidence="7">
    <name type="scientific">Phallusia mammillata</name>
    <dbReference type="NCBI Taxonomy" id="59560"/>
    <lineage>
        <taxon>Eukaryota</taxon>
        <taxon>Metazoa</taxon>
        <taxon>Chordata</taxon>
        <taxon>Tunicata</taxon>
        <taxon>Ascidiacea</taxon>
        <taxon>Phlebobranchia</taxon>
        <taxon>Ascidiidae</taxon>
        <taxon>Phallusia</taxon>
    </lineage>
</organism>
<evidence type="ECO:0000259" key="5">
    <source>
        <dbReference type="Pfam" id="PF19037"/>
    </source>
</evidence>
<dbReference type="GO" id="GO:0016192">
    <property type="term" value="P:vesicle-mediated transport"/>
    <property type="evidence" value="ECO:0007669"/>
    <property type="project" value="InterPro"/>
</dbReference>
<dbReference type="PANTHER" id="PTHR13027">
    <property type="entry name" value="SAND PROTEIN-RELATED"/>
    <property type="match status" value="1"/>
</dbReference>
<feature type="compositionally biased region" description="Basic and acidic residues" evidence="3">
    <location>
        <begin position="18"/>
        <end position="30"/>
    </location>
</feature>
<dbReference type="PRINTS" id="PR01546">
    <property type="entry name" value="YEAST73DUF"/>
</dbReference>
<dbReference type="InterPro" id="IPR004353">
    <property type="entry name" value="Mon1"/>
</dbReference>
<dbReference type="AlphaFoldDB" id="A0A6F9DL34"/>
<dbReference type="InterPro" id="IPR043971">
    <property type="entry name" value="FUZ/MON1/HPS1_longin_2"/>
</dbReference>
<reference evidence="7" key="1">
    <citation type="submission" date="2020-04" db="EMBL/GenBank/DDBJ databases">
        <authorList>
            <person name="Neveu A P."/>
        </authorList>
    </citation>
    <scope>NUCLEOTIDE SEQUENCE</scope>
    <source>
        <tissue evidence="7">Whole embryo</tissue>
    </source>
</reference>
<comment type="similarity">
    <text evidence="1 2">Belongs to the MON1/SAND family.</text>
</comment>
<dbReference type="InterPro" id="IPR043972">
    <property type="entry name" value="FUZ/MON1/HPS1_longin_1"/>
</dbReference>